<evidence type="ECO:0000313" key="3">
    <source>
        <dbReference type="Proteomes" id="UP000480151"/>
    </source>
</evidence>
<dbReference type="EMBL" id="JAAKGU010000002">
    <property type="protein sequence ID" value="NGM82302.1"/>
    <property type="molecule type" value="Genomic_DNA"/>
</dbReference>
<dbReference type="InterPro" id="IPR029057">
    <property type="entry name" value="PRTase-like"/>
</dbReference>
<dbReference type="SUPFAM" id="SSF53271">
    <property type="entry name" value="PRTase-like"/>
    <property type="match status" value="1"/>
</dbReference>
<proteinExistence type="inferred from homology"/>
<accession>A0A6M1PIV5</accession>
<name>A0A6M1PIV5_9BACL</name>
<evidence type="ECO:0000313" key="2">
    <source>
        <dbReference type="EMBL" id="NGM82302.1"/>
    </source>
</evidence>
<keyword evidence="3" id="KW-1185">Reference proteome</keyword>
<dbReference type="AlphaFoldDB" id="A0A6M1PIV5"/>
<dbReference type="PANTHER" id="PTHR47505:SF1">
    <property type="entry name" value="DNA UTILIZATION PROTEIN YHGH"/>
    <property type="match status" value="1"/>
</dbReference>
<comment type="similarity">
    <text evidence="1">Belongs to the ComF/GntX family.</text>
</comment>
<organism evidence="2 3">
    <name type="scientific">Paenibacillus apii</name>
    <dbReference type="NCBI Taxonomy" id="1850370"/>
    <lineage>
        <taxon>Bacteria</taxon>
        <taxon>Bacillati</taxon>
        <taxon>Bacillota</taxon>
        <taxon>Bacilli</taxon>
        <taxon>Bacillales</taxon>
        <taxon>Paenibacillaceae</taxon>
        <taxon>Paenibacillus</taxon>
    </lineage>
</organism>
<dbReference type="InterPro" id="IPR051910">
    <property type="entry name" value="ComF/GntX_DNA_util-trans"/>
</dbReference>
<dbReference type="CDD" id="cd06223">
    <property type="entry name" value="PRTases_typeI"/>
    <property type="match status" value="1"/>
</dbReference>
<protein>
    <submittedName>
        <fullName evidence="2">ComF family protein</fullName>
    </submittedName>
</protein>
<evidence type="ECO:0000256" key="1">
    <source>
        <dbReference type="ARBA" id="ARBA00008007"/>
    </source>
</evidence>
<comment type="caution">
    <text evidence="2">The sequence shown here is derived from an EMBL/GenBank/DDBJ whole genome shotgun (WGS) entry which is preliminary data.</text>
</comment>
<gene>
    <name evidence="2" type="ORF">G5B47_07725</name>
</gene>
<dbReference type="RefSeq" id="WP_165096359.1">
    <property type="nucleotide sequence ID" value="NZ_JAAKGU010000002.1"/>
</dbReference>
<dbReference type="InterPro" id="IPR000836">
    <property type="entry name" value="PRTase_dom"/>
</dbReference>
<sequence>MISGSWLKRVHSLLAPGQDHCLACGREGKHSSRLPGICEHCAAAVPWIIRPRCPKCGRHVGCPDCARGNDASSLIRNRSAVAYSSEMREWLGRYKYRGDERFAEVLGVMLDQAYGMLKAEMETLAIPEREGDMAMAAKVQPGRVAAAVGQYFRALPEGWKVLLSRLSFPAASSQHPPLPVYAARSGNARGWEADLLVPVPVSGVRLAERGFNQAERLAQLLSARRNIPVMELLLRAHHTGKQSFKTRAERLADMRRAFVPNPAWTGEFAEKLLFSARSNSGNTRHFPACSPPLKIIILDDIYTTGSTIRACAEVLQKMVSSAGREAEIYSLTWARS</sequence>
<dbReference type="Gene3D" id="3.40.50.2020">
    <property type="match status" value="1"/>
</dbReference>
<reference evidence="2 3" key="1">
    <citation type="submission" date="2020-02" db="EMBL/GenBank/DDBJ databases">
        <authorList>
            <person name="Gao J."/>
            <person name="Sun J."/>
        </authorList>
    </citation>
    <scope>NUCLEOTIDE SEQUENCE [LARGE SCALE GENOMIC DNA]</scope>
    <source>
        <strain evidence="2 3">7124</strain>
    </source>
</reference>
<dbReference type="Proteomes" id="UP000480151">
    <property type="component" value="Unassembled WGS sequence"/>
</dbReference>
<dbReference type="PANTHER" id="PTHR47505">
    <property type="entry name" value="DNA UTILIZATION PROTEIN YHGH"/>
    <property type="match status" value="1"/>
</dbReference>